<reference evidence="2 3" key="1">
    <citation type="submission" date="2019-07" db="EMBL/GenBank/DDBJ databases">
        <title>Genome assembly of two rare yeast pathogens: Diutina rugosa and Trichomonascus ciferrii.</title>
        <authorList>
            <person name="Mixao V."/>
            <person name="Saus E."/>
            <person name="Hansen A."/>
            <person name="Lass-Flor C."/>
            <person name="Gabaldon T."/>
        </authorList>
    </citation>
    <scope>NUCLEOTIDE SEQUENCE [LARGE SCALE GENOMIC DNA]</scope>
    <source>
        <strain evidence="2 3">CBS 613</strain>
    </source>
</reference>
<dbReference type="Proteomes" id="UP000449547">
    <property type="component" value="Unassembled WGS sequence"/>
</dbReference>
<dbReference type="EMBL" id="SWFT01000108">
    <property type="protein sequence ID" value="KAA8900606.1"/>
    <property type="molecule type" value="Genomic_DNA"/>
</dbReference>
<feature type="region of interest" description="Disordered" evidence="1">
    <location>
        <begin position="14"/>
        <end position="68"/>
    </location>
</feature>
<keyword evidence="3" id="KW-1185">Reference proteome</keyword>
<dbReference type="RefSeq" id="XP_034011482.1">
    <property type="nucleotide sequence ID" value="XM_034156511.1"/>
</dbReference>
<dbReference type="GeneID" id="54782369"/>
<evidence type="ECO:0000256" key="1">
    <source>
        <dbReference type="SAM" id="MobiDB-lite"/>
    </source>
</evidence>
<feature type="region of interest" description="Disordered" evidence="1">
    <location>
        <begin position="119"/>
        <end position="142"/>
    </location>
</feature>
<gene>
    <name evidence="2" type="ORF">DIURU_003718</name>
</gene>
<dbReference type="AlphaFoldDB" id="A0A642UKA5"/>
<sequence length="239" mass="27024">MVMPSENALRRPIIIEIDSEYDDDDETEDEDFTKSPTLTHVSCSEEDAEPIPIIKREPFLPKPIPNDREIIPISSMETTPRVSIPGDLGPQPSFQVEGYEVSDASSQVSLASVPSISTLMTSCMGSPPTVTKKAELIREEPIREEPIREEPLREELVREESVREEPVREEPVREEPVREEPVGEPVKVLPQPKMGERRYKIPKQGSLASLCQQTNTAKVRVGLSKRLKIEPLHDNIRRK</sequence>
<name>A0A642UKA5_DIURU</name>
<organism evidence="2 3">
    <name type="scientific">Diutina rugosa</name>
    <name type="common">Yeast</name>
    <name type="synonym">Candida rugosa</name>
    <dbReference type="NCBI Taxonomy" id="5481"/>
    <lineage>
        <taxon>Eukaryota</taxon>
        <taxon>Fungi</taxon>
        <taxon>Dikarya</taxon>
        <taxon>Ascomycota</taxon>
        <taxon>Saccharomycotina</taxon>
        <taxon>Pichiomycetes</taxon>
        <taxon>Debaryomycetaceae</taxon>
        <taxon>Diutina</taxon>
    </lineage>
</organism>
<feature type="compositionally biased region" description="Acidic residues" evidence="1">
    <location>
        <begin position="17"/>
        <end position="31"/>
    </location>
</feature>
<dbReference type="VEuPathDB" id="FungiDB:DIURU_003718"/>
<evidence type="ECO:0000313" key="3">
    <source>
        <dbReference type="Proteomes" id="UP000449547"/>
    </source>
</evidence>
<protein>
    <submittedName>
        <fullName evidence="2">Uncharacterized protein</fullName>
    </submittedName>
</protein>
<accession>A0A642UKA5</accession>
<feature type="compositionally biased region" description="Basic and acidic residues" evidence="1">
    <location>
        <begin position="132"/>
        <end position="142"/>
    </location>
</feature>
<dbReference type="OrthoDB" id="4026822at2759"/>
<proteinExistence type="predicted"/>
<feature type="compositionally biased region" description="Basic and acidic residues" evidence="1">
    <location>
        <begin position="54"/>
        <end position="68"/>
    </location>
</feature>
<evidence type="ECO:0000313" key="2">
    <source>
        <dbReference type="EMBL" id="KAA8900606.1"/>
    </source>
</evidence>
<comment type="caution">
    <text evidence="2">The sequence shown here is derived from an EMBL/GenBank/DDBJ whole genome shotgun (WGS) entry which is preliminary data.</text>
</comment>
<feature type="region of interest" description="Disordered" evidence="1">
    <location>
        <begin position="154"/>
        <end position="198"/>
    </location>
</feature>
<feature type="compositionally biased region" description="Basic and acidic residues" evidence="1">
    <location>
        <begin position="154"/>
        <end position="181"/>
    </location>
</feature>